<protein>
    <submittedName>
        <fullName evidence="1">Uncharacterized protein</fullName>
    </submittedName>
</protein>
<feature type="non-terminal residue" evidence="1">
    <location>
        <position position="1"/>
    </location>
</feature>
<accession>H1W2L0</accession>
<organism evidence="1 2">
    <name type="scientific">Colletotrichum higginsianum (strain IMI 349063)</name>
    <name type="common">Crucifer anthracnose fungus</name>
    <dbReference type="NCBI Taxonomy" id="759273"/>
    <lineage>
        <taxon>Eukaryota</taxon>
        <taxon>Fungi</taxon>
        <taxon>Dikarya</taxon>
        <taxon>Ascomycota</taxon>
        <taxon>Pezizomycotina</taxon>
        <taxon>Sordariomycetes</taxon>
        <taxon>Hypocreomycetidae</taxon>
        <taxon>Glomerellales</taxon>
        <taxon>Glomerellaceae</taxon>
        <taxon>Colletotrichum</taxon>
        <taxon>Colletotrichum destructivum species complex</taxon>
    </lineage>
</organism>
<reference evidence="2" key="1">
    <citation type="journal article" date="2012" name="Nat. Genet.">
        <title>Lifestyle transitions in plant pathogenic Colletotrichum fungi deciphered by genome and transcriptome analyses.</title>
        <authorList>
            <person name="O'Connell R.J."/>
            <person name="Thon M.R."/>
            <person name="Hacquard S."/>
            <person name="Amyotte S.G."/>
            <person name="Kleemann J."/>
            <person name="Torres M.F."/>
            <person name="Damm U."/>
            <person name="Buiate E.A."/>
            <person name="Epstein L."/>
            <person name="Alkan N."/>
            <person name="Altmueller J."/>
            <person name="Alvarado-Balderrama L."/>
            <person name="Bauser C.A."/>
            <person name="Becker C."/>
            <person name="Birren B.W."/>
            <person name="Chen Z."/>
            <person name="Choi J."/>
            <person name="Crouch J.A."/>
            <person name="Duvick J.P."/>
            <person name="Farman M.A."/>
            <person name="Gan P."/>
            <person name="Heiman D."/>
            <person name="Henrissat B."/>
            <person name="Howard R.J."/>
            <person name="Kabbage M."/>
            <person name="Koch C."/>
            <person name="Kracher B."/>
            <person name="Kubo Y."/>
            <person name="Law A.D."/>
            <person name="Lebrun M.-H."/>
            <person name="Lee Y.-H."/>
            <person name="Miyara I."/>
            <person name="Moore N."/>
            <person name="Neumann U."/>
            <person name="Nordstroem K."/>
            <person name="Panaccione D.G."/>
            <person name="Panstruga R."/>
            <person name="Place M."/>
            <person name="Proctor R.H."/>
            <person name="Prusky D."/>
            <person name="Rech G."/>
            <person name="Reinhardt R."/>
            <person name="Rollins J.A."/>
            <person name="Rounsley S."/>
            <person name="Schardl C.L."/>
            <person name="Schwartz D.C."/>
            <person name="Shenoy N."/>
            <person name="Shirasu K."/>
            <person name="Sikhakolli U.R."/>
            <person name="Stueber K."/>
            <person name="Sukno S.A."/>
            <person name="Sweigard J.A."/>
            <person name="Takano Y."/>
            <person name="Takahara H."/>
            <person name="Trail F."/>
            <person name="van der Does H.C."/>
            <person name="Voll L.M."/>
            <person name="Will I."/>
            <person name="Young S."/>
            <person name="Zeng Q."/>
            <person name="Zhang J."/>
            <person name="Zhou S."/>
            <person name="Dickman M.B."/>
            <person name="Schulze-Lefert P."/>
            <person name="Ver Loren van Themaat E."/>
            <person name="Ma L.-J."/>
            <person name="Vaillancourt L.J."/>
        </authorList>
    </citation>
    <scope>NUCLEOTIDE SEQUENCE [LARGE SCALE GENOMIC DNA]</scope>
    <source>
        <strain evidence="2">IMI 349063</strain>
    </source>
</reference>
<gene>
    <name evidence="1" type="ORF">CH063_03937</name>
</gene>
<dbReference type="AlphaFoldDB" id="H1W2L0"/>
<dbReference type="HOGENOM" id="CLU_2446604_0_0_1"/>
<proteinExistence type="predicted"/>
<dbReference type="Proteomes" id="UP000007174">
    <property type="component" value="Unassembled WGS sequence"/>
</dbReference>
<name>H1W2L0_COLHI</name>
<dbReference type="EMBL" id="CACQ02009000">
    <property type="protein sequence ID" value="CCF46723.1"/>
    <property type="molecule type" value="Genomic_DNA"/>
</dbReference>
<evidence type="ECO:0000313" key="2">
    <source>
        <dbReference type="Proteomes" id="UP000007174"/>
    </source>
</evidence>
<sequence>VIFHTQVCQSVSVQSTYLSNHPQPTPGEEKRQASSVNHLDLFLVCAPTRQGRSETVRTRLIPSCVRTTVGGSSPTTGMNADRISIQMLTT</sequence>
<evidence type="ECO:0000313" key="1">
    <source>
        <dbReference type="EMBL" id="CCF46723.1"/>
    </source>
</evidence>